<evidence type="ECO:0008006" key="2">
    <source>
        <dbReference type="Google" id="ProtNLM"/>
    </source>
</evidence>
<reference evidence="1" key="1">
    <citation type="submission" date="2024-08" db="EMBL/GenBank/DDBJ databases">
        <authorList>
            <person name="Chaddad Z."/>
            <person name="Lamrabet M."/>
            <person name="Bouhnik O."/>
            <person name="Alami S."/>
            <person name="Wipf D."/>
            <person name="Courty P.E."/>
            <person name="Missbah El Idrissi M."/>
        </authorList>
    </citation>
    <scope>NUCLEOTIDE SEQUENCE</scope>
    <source>
        <strain evidence="1">LLZ17</strain>
    </source>
</reference>
<dbReference type="RefSeq" id="WP_369721323.1">
    <property type="nucleotide sequence ID" value="NZ_CP165734.1"/>
</dbReference>
<dbReference type="AlphaFoldDB" id="A0AB39XKK4"/>
<gene>
    <name evidence="1" type="ORF">AB8Z38_30515</name>
</gene>
<dbReference type="EMBL" id="CP165734">
    <property type="protein sequence ID" value="XDV56887.1"/>
    <property type="molecule type" value="Genomic_DNA"/>
</dbReference>
<accession>A0AB39XKK4</accession>
<name>A0AB39XKK4_9BRAD</name>
<proteinExistence type="predicted"/>
<evidence type="ECO:0000313" key="1">
    <source>
        <dbReference type="EMBL" id="XDV56887.1"/>
    </source>
</evidence>
<protein>
    <recommendedName>
        <fullName evidence="2">HEPN AbiU2-like domain-containing protein</fullName>
    </recommendedName>
</protein>
<organism evidence="1">
    <name type="scientific">Bradyrhizobium sp. LLZ17</name>
    <dbReference type="NCBI Taxonomy" id="3239388"/>
    <lineage>
        <taxon>Bacteria</taxon>
        <taxon>Pseudomonadati</taxon>
        <taxon>Pseudomonadota</taxon>
        <taxon>Alphaproteobacteria</taxon>
        <taxon>Hyphomicrobiales</taxon>
        <taxon>Nitrobacteraceae</taxon>
        <taxon>Bradyrhizobium</taxon>
    </lineage>
</organism>
<sequence>MSAIYDNAVDSLRIGFEFFQEESSCSSRKHAILTVFHAIELFFKEHLSQINPVLIYKNMDARITDDSQTVGIREILVRFENVGLKLPPEQIEAIGKIQKIRNRIEHHRYDHNEEEDELVIAQALKVILYFTEFVLGRKIGDDIGADMHSAMNRRVLDYNEREGMARYRLEEWMKKEWPDWNPMERDCDEFGGTFDCPVWRQSYLAIGYHDKPFCFHCNAEVDAANCEDCGRTYLVSEGCCTAEE</sequence>